<comment type="similarity">
    <text evidence="3">Belongs to the RimP family.</text>
</comment>
<dbReference type="Pfam" id="PF17384">
    <property type="entry name" value="DUF150_C"/>
    <property type="match status" value="1"/>
</dbReference>
<proteinExistence type="inferred from homology"/>
<feature type="domain" description="Ribosome maturation factor RimP C-terminal" evidence="5">
    <location>
        <begin position="84"/>
        <end position="147"/>
    </location>
</feature>
<evidence type="ECO:0000256" key="1">
    <source>
        <dbReference type="ARBA" id="ARBA00022490"/>
    </source>
</evidence>
<dbReference type="InterPro" id="IPR028998">
    <property type="entry name" value="RimP_C"/>
</dbReference>
<dbReference type="PATRIC" id="fig|29422.6.peg.3141"/>
<dbReference type="InterPro" id="IPR003728">
    <property type="entry name" value="Ribosome_maturation_RimP"/>
</dbReference>
<reference evidence="6 7" key="1">
    <citation type="submission" date="2015-11" db="EMBL/GenBank/DDBJ databases">
        <title>Genomic analysis of 38 Legionella species identifies large and diverse effector repertoires.</title>
        <authorList>
            <person name="Burstein D."/>
            <person name="Amaro F."/>
            <person name="Zusman T."/>
            <person name="Lifshitz Z."/>
            <person name="Cohen O."/>
            <person name="Gilbert J.A."/>
            <person name="Pupko T."/>
            <person name="Shuman H.A."/>
            <person name="Segal G."/>
        </authorList>
    </citation>
    <scope>NUCLEOTIDE SEQUENCE [LARGE SCALE GENOMIC DNA]</scope>
    <source>
        <strain evidence="6 7">ATCC 43878</strain>
    </source>
</reference>
<dbReference type="GO" id="GO:0000028">
    <property type="term" value="P:ribosomal small subunit assembly"/>
    <property type="evidence" value="ECO:0007669"/>
    <property type="project" value="TreeGrafter"/>
</dbReference>
<dbReference type="NCBIfam" id="NF000927">
    <property type="entry name" value="PRK00092.1-1"/>
    <property type="match status" value="1"/>
</dbReference>
<dbReference type="Pfam" id="PF02576">
    <property type="entry name" value="RimP_N"/>
    <property type="match status" value="1"/>
</dbReference>
<evidence type="ECO:0000313" key="6">
    <source>
        <dbReference type="EMBL" id="KTC76858.1"/>
    </source>
</evidence>
<dbReference type="CDD" id="cd01734">
    <property type="entry name" value="YlxS_C"/>
    <property type="match status" value="1"/>
</dbReference>
<evidence type="ECO:0000259" key="4">
    <source>
        <dbReference type="Pfam" id="PF02576"/>
    </source>
</evidence>
<comment type="function">
    <text evidence="3">Required for maturation of 30S ribosomal subunits.</text>
</comment>
<dbReference type="Proteomes" id="UP000054742">
    <property type="component" value="Unassembled WGS sequence"/>
</dbReference>
<accession>A0A0W0S0T5</accession>
<sequence>MIKNEIEQLLTPLIEDLGYELWGCEYLPQGKHSLLRVYIDKENGIGIEDCERVSRQVSALLDVEDPIPGNYSLEISSPGIPRPLFNKEQYKQYVGNEVRIKVFKPINGSRNLFGTIISANEDTLILKIGDEQLEVQFTQIVKANLTGE</sequence>
<dbReference type="GO" id="GO:0005829">
    <property type="term" value="C:cytosol"/>
    <property type="evidence" value="ECO:0007669"/>
    <property type="project" value="TreeGrafter"/>
</dbReference>
<organism evidence="6 7">
    <name type="scientific">Legionella brunensis</name>
    <dbReference type="NCBI Taxonomy" id="29422"/>
    <lineage>
        <taxon>Bacteria</taxon>
        <taxon>Pseudomonadati</taxon>
        <taxon>Pseudomonadota</taxon>
        <taxon>Gammaproteobacteria</taxon>
        <taxon>Legionellales</taxon>
        <taxon>Legionellaceae</taxon>
        <taxon>Legionella</taxon>
    </lineage>
</organism>
<evidence type="ECO:0000256" key="3">
    <source>
        <dbReference type="HAMAP-Rule" id="MF_01077"/>
    </source>
</evidence>
<evidence type="ECO:0000256" key="2">
    <source>
        <dbReference type="ARBA" id="ARBA00022517"/>
    </source>
</evidence>
<comment type="caution">
    <text evidence="6">The sequence shown here is derived from an EMBL/GenBank/DDBJ whole genome shotgun (WGS) entry which is preliminary data.</text>
</comment>
<dbReference type="AlphaFoldDB" id="A0A0W0S0T5"/>
<dbReference type="InterPro" id="IPR036847">
    <property type="entry name" value="RimP_C_sf"/>
</dbReference>
<dbReference type="PANTHER" id="PTHR33867">
    <property type="entry name" value="RIBOSOME MATURATION FACTOR RIMP"/>
    <property type="match status" value="1"/>
</dbReference>
<dbReference type="InterPro" id="IPR028989">
    <property type="entry name" value="RimP_N"/>
</dbReference>
<dbReference type="Gene3D" id="2.30.30.180">
    <property type="entry name" value="Ribosome maturation factor RimP, C-terminal domain"/>
    <property type="match status" value="1"/>
</dbReference>
<evidence type="ECO:0000259" key="5">
    <source>
        <dbReference type="Pfam" id="PF17384"/>
    </source>
</evidence>
<dbReference type="HAMAP" id="MF_01077">
    <property type="entry name" value="RimP"/>
    <property type="match status" value="1"/>
</dbReference>
<dbReference type="Gene3D" id="3.30.300.70">
    <property type="entry name" value="RimP-like superfamily, N-terminal"/>
    <property type="match status" value="1"/>
</dbReference>
<keyword evidence="1 3" id="KW-0963">Cytoplasm</keyword>
<dbReference type="RefSeq" id="WP_058442926.1">
    <property type="nucleotide sequence ID" value="NZ_CAAAHU010000021.1"/>
</dbReference>
<dbReference type="SUPFAM" id="SSF74942">
    <property type="entry name" value="YhbC-like, C-terminal domain"/>
    <property type="match status" value="1"/>
</dbReference>
<keyword evidence="2 3" id="KW-0690">Ribosome biogenesis</keyword>
<dbReference type="PANTHER" id="PTHR33867:SF1">
    <property type="entry name" value="RIBOSOME MATURATION FACTOR RIMP"/>
    <property type="match status" value="1"/>
</dbReference>
<name>A0A0W0S0T5_9GAMM</name>
<dbReference type="SUPFAM" id="SSF75420">
    <property type="entry name" value="YhbC-like, N-terminal domain"/>
    <property type="match status" value="1"/>
</dbReference>
<keyword evidence="7" id="KW-1185">Reference proteome</keyword>
<protein>
    <recommendedName>
        <fullName evidence="3">Ribosome maturation factor RimP</fullName>
    </recommendedName>
</protein>
<dbReference type="FunFam" id="3.30.300.70:FF:000001">
    <property type="entry name" value="Ribosome maturation factor RimP"/>
    <property type="match status" value="1"/>
</dbReference>
<evidence type="ECO:0000313" key="7">
    <source>
        <dbReference type="Proteomes" id="UP000054742"/>
    </source>
</evidence>
<dbReference type="InterPro" id="IPR035956">
    <property type="entry name" value="RimP_N_sf"/>
</dbReference>
<comment type="subcellular location">
    <subcellularLocation>
        <location evidence="3">Cytoplasm</location>
    </subcellularLocation>
</comment>
<feature type="domain" description="Ribosome maturation factor RimP N-terminal" evidence="4">
    <location>
        <begin position="10"/>
        <end position="80"/>
    </location>
</feature>
<dbReference type="GO" id="GO:0006412">
    <property type="term" value="P:translation"/>
    <property type="evidence" value="ECO:0007669"/>
    <property type="project" value="TreeGrafter"/>
</dbReference>
<dbReference type="EMBL" id="LNXV01000036">
    <property type="protein sequence ID" value="KTC76858.1"/>
    <property type="molecule type" value="Genomic_DNA"/>
</dbReference>
<gene>
    <name evidence="3 6" type="primary">rimP</name>
    <name evidence="6" type="ORF">Lbru_2965</name>
</gene>
<dbReference type="STRING" id="29422.Lbru_2965"/>